<proteinExistence type="predicted"/>
<dbReference type="EMBL" id="ML178849">
    <property type="protein sequence ID" value="TFK97270.1"/>
    <property type="molecule type" value="Genomic_DNA"/>
</dbReference>
<dbReference type="Proteomes" id="UP000305067">
    <property type="component" value="Unassembled WGS sequence"/>
</dbReference>
<dbReference type="PANTHER" id="PTHR28052">
    <property type="entry name" value="UPF0545 PROTEIN C22ORF39"/>
    <property type="match status" value="1"/>
</dbReference>
<sequence length="137" mass="15921">MATPQDDKVFLRVVEDEERRLKVLHPTPEDLPGCMSVFDTYLSCNVLNSQVKSLYRYGEMASCAHKLDDFKFCMSLKSLAPERRRELWIQRQAEWWAHRRLGKSSEDVWEVRTEPLKNFPLPVIPGQHPSSSSQSIS</sequence>
<protein>
    <submittedName>
        <fullName evidence="1">Uncharacterized protein</fullName>
    </submittedName>
</protein>
<dbReference type="STRING" id="1884261.A0A5C3QA59"/>
<evidence type="ECO:0000313" key="1">
    <source>
        <dbReference type="EMBL" id="TFK97270.1"/>
    </source>
</evidence>
<keyword evidence="2" id="KW-1185">Reference proteome</keyword>
<organism evidence="1 2">
    <name type="scientific">Pterulicium gracile</name>
    <dbReference type="NCBI Taxonomy" id="1884261"/>
    <lineage>
        <taxon>Eukaryota</taxon>
        <taxon>Fungi</taxon>
        <taxon>Dikarya</taxon>
        <taxon>Basidiomycota</taxon>
        <taxon>Agaricomycotina</taxon>
        <taxon>Agaricomycetes</taxon>
        <taxon>Agaricomycetidae</taxon>
        <taxon>Agaricales</taxon>
        <taxon>Pleurotineae</taxon>
        <taxon>Pterulaceae</taxon>
        <taxon>Pterulicium</taxon>
    </lineage>
</organism>
<reference evidence="1 2" key="1">
    <citation type="journal article" date="2019" name="Nat. Ecol. Evol.">
        <title>Megaphylogeny resolves global patterns of mushroom evolution.</title>
        <authorList>
            <person name="Varga T."/>
            <person name="Krizsan K."/>
            <person name="Foldi C."/>
            <person name="Dima B."/>
            <person name="Sanchez-Garcia M."/>
            <person name="Sanchez-Ramirez S."/>
            <person name="Szollosi G.J."/>
            <person name="Szarkandi J.G."/>
            <person name="Papp V."/>
            <person name="Albert L."/>
            <person name="Andreopoulos W."/>
            <person name="Angelini C."/>
            <person name="Antonin V."/>
            <person name="Barry K.W."/>
            <person name="Bougher N.L."/>
            <person name="Buchanan P."/>
            <person name="Buyck B."/>
            <person name="Bense V."/>
            <person name="Catcheside P."/>
            <person name="Chovatia M."/>
            <person name="Cooper J."/>
            <person name="Damon W."/>
            <person name="Desjardin D."/>
            <person name="Finy P."/>
            <person name="Geml J."/>
            <person name="Haridas S."/>
            <person name="Hughes K."/>
            <person name="Justo A."/>
            <person name="Karasinski D."/>
            <person name="Kautmanova I."/>
            <person name="Kiss B."/>
            <person name="Kocsube S."/>
            <person name="Kotiranta H."/>
            <person name="LaButti K.M."/>
            <person name="Lechner B.E."/>
            <person name="Liimatainen K."/>
            <person name="Lipzen A."/>
            <person name="Lukacs Z."/>
            <person name="Mihaltcheva S."/>
            <person name="Morgado L.N."/>
            <person name="Niskanen T."/>
            <person name="Noordeloos M.E."/>
            <person name="Ohm R.A."/>
            <person name="Ortiz-Santana B."/>
            <person name="Ovrebo C."/>
            <person name="Racz N."/>
            <person name="Riley R."/>
            <person name="Savchenko A."/>
            <person name="Shiryaev A."/>
            <person name="Soop K."/>
            <person name="Spirin V."/>
            <person name="Szebenyi C."/>
            <person name="Tomsovsky M."/>
            <person name="Tulloss R.E."/>
            <person name="Uehling J."/>
            <person name="Grigoriev I.V."/>
            <person name="Vagvolgyi C."/>
            <person name="Papp T."/>
            <person name="Martin F.M."/>
            <person name="Miettinen O."/>
            <person name="Hibbett D.S."/>
            <person name="Nagy L.G."/>
        </authorList>
    </citation>
    <scope>NUCLEOTIDE SEQUENCE [LARGE SCALE GENOMIC DNA]</scope>
    <source>
        <strain evidence="1 2">CBS 309.79</strain>
    </source>
</reference>
<gene>
    <name evidence="1" type="ORF">BDV98DRAFT_514245</name>
</gene>
<dbReference type="PANTHER" id="PTHR28052:SF1">
    <property type="entry name" value="UPF0545 PROTEIN C22ORF39"/>
    <property type="match status" value="1"/>
</dbReference>
<dbReference type="Pfam" id="PF11326">
    <property type="entry name" value="PANTS-like"/>
    <property type="match status" value="1"/>
</dbReference>
<dbReference type="OrthoDB" id="2017405at2759"/>
<name>A0A5C3QA59_9AGAR</name>
<dbReference type="InterPro" id="IPR021475">
    <property type="entry name" value="Pants/Emi1-like"/>
</dbReference>
<accession>A0A5C3QA59</accession>
<evidence type="ECO:0000313" key="2">
    <source>
        <dbReference type="Proteomes" id="UP000305067"/>
    </source>
</evidence>
<dbReference type="AlphaFoldDB" id="A0A5C3QA59"/>